<dbReference type="InterPro" id="IPR012338">
    <property type="entry name" value="Beta-lactam/transpept-like"/>
</dbReference>
<feature type="region of interest" description="Disordered" evidence="1">
    <location>
        <begin position="381"/>
        <end position="429"/>
    </location>
</feature>
<protein>
    <submittedName>
        <fullName evidence="4">Serine hydrolase</fullName>
    </submittedName>
</protein>
<dbReference type="Gene3D" id="3.40.710.10">
    <property type="entry name" value="DD-peptidase/beta-lactamase superfamily"/>
    <property type="match status" value="1"/>
</dbReference>
<dbReference type="Proteomes" id="UP001220610">
    <property type="component" value="Chromosome"/>
</dbReference>
<evidence type="ECO:0000313" key="5">
    <source>
        <dbReference type="Proteomes" id="UP001220610"/>
    </source>
</evidence>
<organism evidence="4 5">
    <name type="scientific">Candidatus Pseudobacter hemicellulosilyticus</name>
    <dbReference type="NCBI Taxonomy" id="3121375"/>
    <lineage>
        <taxon>Bacteria</taxon>
        <taxon>Pseudomonadati</taxon>
        <taxon>Bacteroidota</taxon>
        <taxon>Chitinophagia</taxon>
        <taxon>Chitinophagales</taxon>
        <taxon>Chitinophagaceae</taxon>
        <taxon>Pseudobacter</taxon>
    </lineage>
</organism>
<dbReference type="PANTHER" id="PTHR46825">
    <property type="entry name" value="D-ALANYL-D-ALANINE-CARBOXYPEPTIDASE/ENDOPEPTIDASE AMPH"/>
    <property type="match status" value="1"/>
</dbReference>
<dbReference type="Pfam" id="PF00144">
    <property type="entry name" value="Beta-lactamase"/>
    <property type="match status" value="1"/>
</dbReference>
<dbReference type="PANTHER" id="PTHR46825:SF9">
    <property type="entry name" value="BETA-LACTAMASE-RELATED DOMAIN-CONTAINING PROTEIN"/>
    <property type="match status" value="1"/>
</dbReference>
<dbReference type="PROSITE" id="PS51257">
    <property type="entry name" value="PROKAR_LIPOPROTEIN"/>
    <property type="match status" value="1"/>
</dbReference>
<name>A0AAJ5WPZ0_9BACT</name>
<accession>A0AAJ5WPZ0</accession>
<keyword evidence="2" id="KW-0732">Signal</keyword>
<evidence type="ECO:0000256" key="1">
    <source>
        <dbReference type="SAM" id="MobiDB-lite"/>
    </source>
</evidence>
<feature type="domain" description="Beta-lactamase-related" evidence="3">
    <location>
        <begin position="66"/>
        <end position="360"/>
    </location>
</feature>
<proteinExistence type="predicted"/>
<dbReference type="EMBL" id="CP119311">
    <property type="protein sequence ID" value="WEK34448.1"/>
    <property type="molecule type" value="Genomic_DNA"/>
</dbReference>
<feature type="chain" id="PRO_5042516223" evidence="2">
    <location>
        <begin position="24"/>
        <end position="429"/>
    </location>
</feature>
<dbReference type="GO" id="GO:0016787">
    <property type="term" value="F:hydrolase activity"/>
    <property type="evidence" value="ECO:0007669"/>
    <property type="project" value="UniProtKB-KW"/>
</dbReference>
<sequence length="429" mass="48409">MKQLLRLLPLALLVVFSCGQTNHKDAVPDPSALTANAGNPPNDYGNYLPLIKAFVDSAFPNNSLNGSILVAKDGQPIYEYYNGYADPKRRLDSIHAETPFHLASISKTFTGMAVLKLWEQGRLQIDSLVAAYLPGFPCQGVTVRMLLNHRSGIPKYDHYMEQLGWDKRKQVTNQGVLDFLIARRKDIPVGRPNRSFSYSNTNYALLALIVEKQSGLFYGDFLKQTFFDSIGMKDTYVFTKADSARALPSYYNTGRAYPFDYLDLVYGDKNIYSTVRDLLKWDQALRSGRFFKQETLNAAYSPYSFEKPGIHNYGLGWRMYVLKNNKRLIYHNGWWHGNRTAFYRLIDEDATIIALCNNDSKRIYSVRGMVDIFGDYEQGGDAGEGGETTAVQPRPTVRKKKPVATKGKPALAQRKKAGPAVKKTGNTRK</sequence>
<dbReference type="InterPro" id="IPR001466">
    <property type="entry name" value="Beta-lactam-related"/>
</dbReference>
<feature type="signal peptide" evidence="2">
    <location>
        <begin position="1"/>
        <end position="23"/>
    </location>
</feature>
<gene>
    <name evidence="4" type="ORF">P0Y53_18330</name>
</gene>
<dbReference type="AlphaFoldDB" id="A0AAJ5WPZ0"/>
<evidence type="ECO:0000313" key="4">
    <source>
        <dbReference type="EMBL" id="WEK34448.1"/>
    </source>
</evidence>
<dbReference type="InterPro" id="IPR050491">
    <property type="entry name" value="AmpC-like"/>
</dbReference>
<reference evidence="4" key="1">
    <citation type="submission" date="2023-03" db="EMBL/GenBank/DDBJ databases">
        <title>Andean soil-derived lignocellulolytic bacterial consortium as a source of novel taxa and putative plastic-active enzymes.</title>
        <authorList>
            <person name="Diaz-Garcia L."/>
            <person name="Chuvochina M."/>
            <person name="Feuerriegel G."/>
            <person name="Bunk B."/>
            <person name="Sproer C."/>
            <person name="Streit W.R."/>
            <person name="Rodriguez L.M."/>
            <person name="Overmann J."/>
            <person name="Jimenez D.J."/>
        </authorList>
    </citation>
    <scope>NUCLEOTIDE SEQUENCE</scope>
    <source>
        <strain evidence="4">MAG 7</strain>
    </source>
</reference>
<dbReference type="SUPFAM" id="SSF56601">
    <property type="entry name" value="beta-lactamase/transpeptidase-like"/>
    <property type="match status" value="1"/>
</dbReference>
<keyword evidence="4" id="KW-0378">Hydrolase</keyword>
<evidence type="ECO:0000259" key="3">
    <source>
        <dbReference type="Pfam" id="PF00144"/>
    </source>
</evidence>
<evidence type="ECO:0000256" key="2">
    <source>
        <dbReference type="SAM" id="SignalP"/>
    </source>
</evidence>